<reference evidence="3 4" key="1">
    <citation type="journal article" date="2018" name="Nat. Biotechnol.">
        <title>A standardized bacterial taxonomy based on genome phylogeny substantially revises the tree of life.</title>
        <authorList>
            <person name="Parks D.H."/>
            <person name="Chuvochina M."/>
            <person name="Waite D.W."/>
            <person name="Rinke C."/>
            <person name="Skarshewski A."/>
            <person name="Chaumeil P.A."/>
            <person name="Hugenholtz P."/>
        </authorList>
    </citation>
    <scope>NUCLEOTIDE SEQUENCE [LARGE SCALE GENOMIC DNA]</scope>
    <source>
        <strain evidence="3">UBA8557</strain>
    </source>
</reference>
<comment type="caution">
    <text evidence="3">The sequence shown here is derived from an EMBL/GenBank/DDBJ whole genome shotgun (WGS) entry which is preliminary data.</text>
</comment>
<evidence type="ECO:0000259" key="2">
    <source>
        <dbReference type="Pfam" id="PF00326"/>
    </source>
</evidence>
<dbReference type="PANTHER" id="PTHR42776:SF27">
    <property type="entry name" value="DIPEPTIDYL PEPTIDASE FAMILY MEMBER 6"/>
    <property type="match status" value="1"/>
</dbReference>
<dbReference type="GO" id="GO:0004252">
    <property type="term" value="F:serine-type endopeptidase activity"/>
    <property type="evidence" value="ECO:0007669"/>
    <property type="project" value="TreeGrafter"/>
</dbReference>
<organism evidence="3 4">
    <name type="scientific">Hyphomonas atlantica</name>
    <dbReference type="NCBI Taxonomy" id="1280948"/>
    <lineage>
        <taxon>Bacteria</taxon>
        <taxon>Pseudomonadati</taxon>
        <taxon>Pseudomonadota</taxon>
        <taxon>Alphaproteobacteria</taxon>
        <taxon>Hyphomonadales</taxon>
        <taxon>Hyphomonadaceae</taxon>
        <taxon>Hyphomonas</taxon>
    </lineage>
</organism>
<dbReference type="Gene3D" id="3.40.50.1820">
    <property type="entry name" value="alpha/beta hydrolase"/>
    <property type="match status" value="1"/>
</dbReference>
<protein>
    <submittedName>
        <fullName evidence="3">S9 family peptidase</fullName>
    </submittedName>
</protein>
<dbReference type="Pfam" id="PF00326">
    <property type="entry name" value="Peptidase_S9"/>
    <property type="match status" value="1"/>
</dbReference>
<dbReference type="EMBL" id="DMBR01000110">
    <property type="protein sequence ID" value="HAE93659.1"/>
    <property type="molecule type" value="Genomic_DNA"/>
</dbReference>
<dbReference type="InterPro" id="IPR029058">
    <property type="entry name" value="AB_hydrolase_fold"/>
</dbReference>
<dbReference type="Proteomes" id="UP000259173">
    <property type="component" value="Unassembled WGS sequence"/>
</dbReference>
<accession>A0A3B9KZK1</accession>
<dbReference type="AlphaFoldDB" id="A0A3B9KZK1"/>
<keyword evidence="1" id="KW-0378">Hydrolase</keyword>
<sequence>MNRKAWLTAGLTLAAVSLGQVSHGEPVPIEDLARIPAMTSVSVSIDGQSMFALIGPSEGDDQDRAVLASWDLTDLTRPPVLAAPDGDDSEFVAVRALKDGYAMTVVRQPYTGSLRGCSEGKMTGSTRTWVRKLFITDQNFDEFDEPFLDERSMRGVSKSTETCMRMEGRGSVVSRLPLDPERVVISRLDPRTFSTEIAYYDLQSGETSNVFKNTSSRSAGYIDDRDGEVMSASGLDEEGNTFQLDTYVRAHKGAPLELHEELSVDLVKRQELVVDAWDEESGRYFIVTNKFSDKANIYTYDPVSRKFSDEPVFAHPDFDASGVIVSSAPSRFGRVLGFAYSAEVRKVEWVDPEVGAIMLGLEQAFSGQDVRAIHISNDLNRIVFATEASNQPPRYFILEDQAQLTAIGNERPWINPQDIGQSKLVYYTARDGMKLPAILTTRAGWKPNDAPGKAIILPHGGPWARDYGGWDASAWVPFLTSRGFTVLQPQYRGSEGWGLDLWTAGDGKFGGVVQDDKDDGAAWLVNEGYAAEDKIAMFGYSYGGYAAMAAATRPNSPYQCSIAGAGYAESAKINVNVDQSRFGRMAYAEGLSGRDIIEDVANAEIPILVFHGDRDVRVPDEYGKAFYNAIKDHTVAKYVNIPDMPHSLPWTPEQQRQSLKAIEDFLSNECGL</sequence>
<proteinExistence type="predicted"/>
<name>A0A3B9KZK1_9PROT</name>
<evidence type="ECO:0000256" key="1">
    <source>
        <dbReference type="ARBA" id="ARBA00022801"/>
    </source>
</evidence>
<dbReference type="GO" id="GO:0006508">
    <property type="term" value="P:proteolysis"/>
    <property type="evidence" value="ECO:0007669"/>
    <property type="project" value="InterPro"/>
</dbReference>
<gene>
    <name evidence="3" type="ORF">DCG65_03810</name>
</gene>
<dbReference type="InterPro" id="IPR001375">
    <property type="entry name" value="Peptidase_S9_cat"/>
</dbReference>
<evidence type="ECO:0000313" key="3">
    <source>
        <dbReference type="EMBL" id="HAE93659.1"/>
    </source>
</evidence>
<evidence type="ECO:0000313" key="4">
    <source>
        <dbReference type="Proteomes" id="UP000259173"/>
    </source>
</evidence>
<feature type="domain" description="Peptidase S9 prolyl oligopeptidase catalytic" evidence="2">
    <location>
        <begin position="475"/>
        <end position="669"/>
    </location>
</feature>
<dbReference type="SUPFAM" id="SSF82171">
    <property type="entry name" value="DPP6 N-terminal domain-like"/>
    <property type="match status" value="1"/>
</dbReference>
<dbReference type="PANTHER" id="PTHR42776">
    <property type="entry name" value="SERINE PEPTIDASE S9 FAMILY MEMBER"/>
    <property type="match status" value="1"/>
</dbReference>
<dbReference type="SUPFAM" id="SSF53474">
    <property type="entry name" value="alpha/beta-Hydrolases"/>
    <property type="match status" value="1"/>
</dbReference>